<dbReference type="Pfam" id="PF00106">
    <property type="entry name" value="adh_short"/>
    <property type="match status" value="1"/>
</dbReference>
<dbReference type="RefSeq" id="WP_123118713.1">
    <property type="nucleotide sequence ID" value="NZ_RJJR01000001.1"/>
</dbReference>
<evidence type="ECO:0000313" key="3">
    <source>
        <dbReference type="EMBL" id="RNI39822.1"/>
    </source>
</evidence>
<dbReference type="SUPFAM" id="SSF51735">
    <property type="entry name" value="NAD(P)-binding Rossmann-fold domains"/>
    <property type="match status" value="1"/>
</dbReference>
<protein>
    <submittedName>
        <fullName evidence="3">SDR family NAD(P)-dependent oxidoreductase</fullName>
    </submittedName>
</protein>
<proteinExistence type="inferred from homology"/>
<comment type="similarity">
    <text evidence="1">Belongs to the short-chain dehydrogenases/reductases (SDR) family.</text>
</comment>
<dbReference type="OrthoDB" id="9810908at2"/>
<comment type="caution">
    <text evidence="3">The sequence shown here is derived from an EMBL/GenBank/DDBJ whole genome shotgun (WGS) entry which is preliminary data.</text>
</comment>
<dbReference type="EMBL" id="RJJR01000001">
    <property type="protein sequence ID" value="RNI39822.1"/>
    <property type="molecule type" value="Genomic_DNA"/>
</dbReference>
<gene>
    <name evidence="3" type="ORF">EFY79_00530</name>
</gene>
<dbReference type="Proteomes" id="UP000267223">
    <property type="component" value="Unassembled WGS sequence"/>
</dbReference>
<reference evidence="3 4" key="1">
    <citation type="submission" date="2018-11" db="EMBL/GenBank/DDBJ databases">
        <title>Draft genome sequence of Ferruginibacter sp. BO-59.</title>
        <authorList>
            <person name="Im W.T."/>
        </authorList>
    </citation>
    <scope>NUCLEOTIDE SEQUENCE [LARGE SCALE GENOMIC DNA]</scope>
    <source>
        <strain evidence="3 4">BO-59</strain>
    </source>
</reference>
<dbReference type="InterPro" id="IPR036291">
    <property type="entry name" value="NAD(P)-bd_dom_sf"/>
</dbReference>
<dbReference type="InterPro" id="IPR002347">
    <property type="entry name" value="SDR_fam"/>
</dbReference>
<sequence>MKTVIVTGANGNLGSAVVKKFIQQGFFVCGTSLHPSKTGDDPSSDMFEQTIVNLEDEVESEKFIHKIVEKYHTIDAAVLTVGGFAKGTISNTTTADIKKQYQLNFETAYNVAKPVFEQMMKQGNGRIFMIGSKQGLSPKKGKGVVAYALAKSLLFRLAEIMNAEAQGKNVVTSVVIPSTIDTPSNREGMPDAQFENWVKAESIANVIYWYCTGEASAIREPVIKIYNNA</sequence>
<keyword evidence="4" id="KW-1185">Reference proteome</keyword>
<organism evidence="3 4">
    <name type="scientific">Hanamia caeni</name>
    <dbReference type="NCBI Taxonomy" id="2294116"/>
    <lineage>
        <taxon>Bacteria</taxon>
        <taxon>Pseudomonadati</taxon>
        <taxon>Bacteroidota</taxon>
        <taxon>Chitinophagia</taxon>
        <taxon>Chitinophagales</taxon>
        <taxon>Chitinophagaceae</taxon>
        <taxon>Hanamia</taxon>
    </lineage>
</organism>
<evidence type="ECO:0000313" key="4">
    <source>
        <dbReference type="Proteomes" id="UP000267223"/>
    </source>
</evidence>
<evidence type="ECO:0000256" key="1">
    <source>
        <dbReference type="ARBA" id="ARBA00006484"/>
    </source>
</evidence>
<dbReference type="PANTHER" id="PTHR43669:SF3">
    <property type="entry name" value="ALCOHOL DEHYDROGENASE, PUTATIVE (AFU_ORTHOLOGUE AFUA_3G03445)-RELATED"/>
    <property type="match status" value="1"/>
</dbReference>
<dbReference type="PRINTS" id="PR00081">
    <property type="entry name" value="GDHRDH"/>
</dbReference>
<evidence type="ECO:0000256" key="2">
    <source>
        <dbReference type="ARBA" id="ARBA00023002"/>
    </source>
</evidence>
<dbReference type="AlphaFoldDB" id="A0A3M9NPU3"/>
<name>A0A3M9NPU3_9BACT</name>
<keyword evidence="2" id="KW-0560">Oxidoreductase</keyword>
<accession>A0A3M9NPU3</accession>
<dbReference type="PANTHER" id="PTHR43669">
    <property type="entry name" value="5-KETO-D-GLUCONATE 5-REDUCTASE"/>
    <property type="match status" value="1"/>
</dbReference>
<dbReference type="GO" id="GO:0016491">
    <property type="term" value="F:oxidoreductase activity"/>
    <property type="evidence" value="ECO:0007669"/>
    <property type="project" value="UniProtKB-KW"/>
</dbReference>
<dbReference type="Gene3D" id="3.40.50.720">
    <property type="entry name" value="NAD(P)-binding Rossmann-like Domain"/>
    <property type="match status" value="1"/>
</dbReference>